<proteinExistence type="inferred from homology"/>
<dbReference type="Gene3D" id="1.10.3820.10">
    <property type="entry name" value="Di-heme elbow motif domain"/>
    <property type="match status" value="1"/>
</dbReference>
<keyword evidence="4 15" id="KW-0813">Transport</keyword>
<evidence type="ECO:0000256" key="16">
    <source>
        <dbReference type="PIRSR" id="PIRSR000014-1"/>
    </source>
</evidence>
<evidence type="ECO:0000259" key="19">
    <source>
        <dbReference type="Pfam" id="PF03264"/>
    </source>
</evidence>
<gene>
    <name evidence="20" type="ORF">GHC57_16895</name>
</gene>
<evidence type="ECO:0000256" key="8">
    <source>
        <dbReference type="ARBA" id="ARBA00022692"/>
    </source>
</evidence>
<dbReference type="InterPro" id="IPR005126">
    <property type="entry name" value="NapC/NirT_cyt_c_N"/>
</dbReference>
<name>A0A7X1ZGT3_9PROT</name>
<comment type="similarity">
    <text evidence="3">Belongs to the NapC/NirT/NrfH family.</text>
</comment>
<dbReference type="PANTHER" id="PTHR30333">
    <property type="entry name" value="CYTOCHROME C-TYPE PROTEIN"/>
    <property type="match status" value="1"/>
</dbReference>
<dbReference type="FunFam" id="1.10.3820.10:FF:000001">
    <property type="entry name" value="Cytochrome c-type protein"/>
    <property type="match status" value="1"/>
</dbReference>
<feature type="binding site" description="axial binding residue" evidence="17">
    <location>
        <position position="174"/>
    </location>
    <ligand>
        <name>heme</name>
        <dbReference type="ChEBI" id="CHEBI:30413"/>
        <label>4</label>
    </ligand>
    <ligandPart>
        <name>Fe</name>
        <dbReference type="ChEBI" id="CHEBI:18248"/>
    </ligandPart>
</feature>
<dbReference type="GO" id="GO:0005506">
    <property type="term" value="F:iron ion binding"/>
    <property type="evidence" value="ECO:0007669"/>
    <property type="project" value="UniProtKB-UniRule"/>
</dbReference>
<feature type="binding site" description="covalent" evidence="16">
    <location>
        <position position="141"/>
    </location>
    <ligand>
        <name>heme</name>
        <dbReference type="ChEBI" id="CHEBI:30413"/>
        <label>3</label>
    </ligand>
</feature>
<comment type="subcellular location">
    <subcellularLocation>
        <location evidence="1">Cell inner membrane</location>
        <topology evidence="1">Single-pass type II membrane protein</topology>
    </subcellularLocation>
</comment>
<comment type="caution">
    <text evidence="20">The sequence shown here is derived from an EMBL/GenBank/DDBJ whole genome shotgun (WGS) entry which is preliminary data.</text>
</comment>
<dbReference type="RefSeq" id="WP_153346408.1">
    <property type="nucleotide sequence ID" value="NZ_WIVE01000077.1"/>
</dbReference>
<dbReference type="InterPro" id="IPR051174">
    <property type="entry name" value="Cytochrome_c-type_ET"/>
</dbReference>
<dbReference type="SUPFAM" id="SSF48695">
    <property type="entry name" value="Multiheme cytochromes"/>
    <property type="match status" value="1"/>
</dbReference>
<dbReference type="AlphaFoldDB" id="A0A7X1ZGT3"/>
<dbReference type="PIRSF" id="PIRSF000014">
    <property type="entry name" value="4_hem_cytch_TorC"/>
    <property type="match status" value="1"/>
</dbReference>
<keyword evidence="9 15" id="KW-0479">Metal-binding</keyword>
<comment type="function">
    <text evidence="14">Mediates electron flow from quinones to the NapAB complex.</text>
</comment>
<accession>A0A7X1ZGT3</accession>
<feature type="binding site" description="covalent" evidence="16">
    <location>
        <position position="77"/>
    </location>
    <ligand>
        <name>heme</name>
        <dbReference type="ChEBI" id="CHEBI:30413"/>
        <label>2</label>
    </ligand>
</feature>
<keyword evidence="10 15" id="KW-0249">Electron transport</keyword>
<evidence type="ECO:0000256" key="9">
    <source>
        <dbReference type="ARBA" id="ARBA00022723"/>
    </source>
</evidence>
<dbReference type="EMBL" id="WIVE01000077">
    <property type="protein sequence ID" value="MQX38195.1"/>
    <property type="molecule type" value="Genomic_DNA"/>
</dbReference>
<dbReference type="GO" id="GO:0009276">
    <property type="term" value="C:Gram-negative-bacterium-type cell wall"/>
    <property type="evidence" value="ECO:0007669"/>
    <property type="project" value="UniProtKB-UniRule"/>
</dbReference>
<feature type="binding site" description="covalent" evidence="16">
    <location>
        <position position="80"/>
    </location>
    <ligand>
        <name>heme</name>
        <dbReference type="ChEBI" id="CHEBI:30413"/>
        <label>2</label>
    </ligand>
</feature>
<feature type="binding site" description="axial binding residue" evidence="17">
    <location>
        <position position="334"/>
    </location>
    <ligand>
        <name>heme</name>
        <dbReference type="ChEBI" id="CHEBI:30413"/>
        <label>5</label>
    </ligand>
    <ligandPart>
        <name>Fe</name>
        <dbReference type="ChEBI" id="CHEBI:18248"/>
    </ligandPart>
</feature>
<evidence type="ECO:0000256" key="13">
    <source>
        <dbReference type="ARBA" id="ARBA00023136"/>
    </source>
</evidence>
<dbReference type="PANTHER" id="PTHR30333:SF3">
    <property type="entry name" value="CYTOCHROME C-TYPE PROTEIN TORY"/>
    <property type="match status" value="1"/>
</dbReference>
<evidence type="ECO:0000256" key="5">
    <source>
        <dbReference type="ARBA" id="ARBA00022475"/>
    </source>
</evidence>
<evidence type="ECO:0000256" key="18">
    <source>
        <dbReference type="SAM" id="Phobius"/>
    </source>
</evidence>
<evidence type="ECO:0000313" key="20">
    <source>
        <dbReference type="EMBL" id="MQX38195.1"/>
    </source>
</evidence>
<evidence type="ECO:0000256" key="10">
    <source>
        <dbReference type="ARBA" id="ARBA00022982"/>
    </source>
</evidence>
<keyword evidence="21" id="KW-1185">Reference proteome</keyword>
<evidence type="ECO:0000256" key="7">
    <source>
        <dbReference type="ARBA" id="ARBA00022617"/>
    </source>
</evidence>
<keyword evidence="8 18" id="KW-0812">Transmembrane</keyword>
<evidence type="ECO:0000256" key="11">
    <source>
        <dbReference type="ARBA" id="ARBA00022989"/>
    </source>
</evidence>
<feature type="binding site" description="covalent" evidence="16">
    <location>
        <position position="333"/>
    </location>
    <ligand>
        <name>heme</name>
        <dbReference type="ChEBI" id="CHEBI:30413"/>
        <label>5</label>
    </ligand>
</feature>
<keyword evidence="11 18" id="KW-1133">Transmembrane helix</keyword>
<feature type="binding site" description="covalent" evidence="16">
    <location>
        <position position="138"/>
    </location>
    <ligand>
        <name>heme</name>
        <dbReference type="ChEBI" id="CHEBI:30413"/>
        <label>3</label>
    </ligand>
</feature>
<organism evidence="20 21">
    <name type="scientific">Roseospira navarrensis</name>
    <dbReference type="NCBI Taxonomy" id="140058"/>
    <lineage>
        <taxon>Bacteria</taxon>
        <taxon>Pseudomonadati</taxon>
        <taxon>Pseudomonadota</taxon>
        <taxon>Alphaproteobacteria</taxon>
        <taxon>Rhodospirillales</taxon>
        <taxon>Rhodospirillaceae</taxon>
        <taxon>Roseospira</taxon>
    </lineage>
</organism>
<evidence type="ECO:0000256" key="1">
    <source>
        <dbReference type="ARBA" id="ARBA00004249"/>
    </source>
</evidence>
<feature type="binding site" description="axial binding residue" evidence="17">
    <location>
        <position position="81"/>
    </location>
    <ligand>
        <name>heme</name>
        <dbReference type="ChEBI" id="CHEBI:30413"/>
        <label>2</label>
    </ligand>
    <ligandPart>
        <name>Fe</name>
        <dbReference type="ChEBI" id="CHEBI:18248"/>
    </ligandPart>
</feature>
<sequence length="386" mass="43703">MLKRTWQWVRRPSRMAWSLIFAGGIAAGIVGWGGFHYAMKSTNNMEYCVSCHEMEIPFAEYKETAHFRNQSGIQANCTDCHVPKEPWGAYVMTKIIATKDLYHHYMGTIDTPEKYEERRLHMAQMVWDRMQANDSRTCRSCHDFDTMIISEQSERAQEEHPKAMAEGNTCIDCHKGIAHTLPDMRQAFAAAFQDLKEQSADAELETAAYALETMPFFMEKDGERPAGKLLPATRLEVLAKDGDWLRARVSGWRQEGADPVMYGAIGQRILTAAMTKPAAEAVEQGEAQVVEGTGQTWFPVSLEVWVPQDNLAGSIDPVWDYAGSLYRADCAVCHPAHHTDQFLANQWIGQLKAMERFSQLNKDQNRLVLKYLQYHAKDAPDAPGMM</sequence>
<feature type="binding site" description="axial binding residue" evidence="17">
    <location>
        <position position="52"/>
    </location>
    <ligand>
        <name>heme</name>
        <dbReference type="ChEBI" id="CHEBI:30413"/>
        <label>1</label>
    </ligand>
    <ligandPart>
        <name>Fe</name>
        <dbReference type="ChEBI" id="CHEBI:18248"/>
    </ligandPart>
</feature>
<dbReference type="InterPro" id="IPR038266">
    <property type="entry name" value="NapC/NirT_cytc_sf"/>
</dbReference>
<feature type="binding site" description="covalent" evidence="16">
    <location>
        <position position="51"/>
    </location>
    <ligand>
        <name>heme</name>
        <dbReference type="ChEBI" id="CHEBI:30413"/>
        <label>1</label>
    </ligand>
</feature>
<dbReference type="InterPro" id="IPR036280">
    <property type="entry name" value="Multihaem_cyt_sf"/>
</dbReference>
<evidence type="ECO:0000313" key="21">
    <source>
        <dbReference type="Proteomes" id="UP000434582"/>
    </source>
</evidence>
<dbReference type="GO" id="GO:0009061">
    <property type="term" value="P:anaerobic respiration"/>
    <property type="evidence" value="ECO:0007669"/>
    <property type="project" value="TreeGrafter"/>
</dbReference>
<keyword evidence="6 15" id="KW-0997">Cell inner membrane</keyword>
<keyword evidence="13 15" id="KW-0472">Membrane</keyword>
<comment type="similarity">
    <text evidence="2 15">Belongs to the TorC/TorY family.</text>
</comment>
<feature type="binding site" description="covalent" evidence="16">
    <location>
        <position position="330"/>
    </location>
    <ligand>
        <name>heme</name>
        <dbReference type="ChEBI" id="CHEBI:30413"/>
        <label>5</label>
    </ligand>
</feature>
<dbReference type="Proteomes" id="UP000434582">
    <property type="component" value="Unassembled WGS sequence"/>
</dbReference>
<evidence type="ECO:0000256" key="2">
    <source>
        <dbReference type="ARBA" id="ARBA00006417"/>
    </source>
</evidence>
<evidence type="ECO:0000256" key="14">
    <source>
        <dbReference type="ARBA" id="ARBA00055242"/>
    </source>
</evidence>
<evidence type="ECO:0000256" key="12">
    <source>
        <dbReference type="ARBA" id="ARBA00023004"/>
    </source>
</evidence>
<protein>
    <recommendedName>
        <fullName evidence="15">Cytochrome c-type protein</fullName>
    </recommendedName>
</protein>
<feature type="transmembrane region" description="Helical" evidence="18">
    <location>
        <begin position="16"/>
        <end position="39"/>
    </location>
</feature>
<feature type="binding site" description="covalent" evidence="16">
    <location>
        <position position="170"/>
    </location>
    <ligand>
        <name>heme</name>
        <dbReference type="ChEBI" id="CHEBI:30413"/>
        <label>4</label>
    </ligand>
</feature>
<keyword evidence="12 15" id="KW-0408">Iron</keyword>
<comment type="PTM">
    <text evidence="16">Binds 5 heme groups per subunit.</text>
</comment>
<evidence type="ECO:0000256" key="4">
    <source>
        <dbReference type="ARBA" id="ARBA00022448"/>
    </source>
</evidence>
<dbReference type="GO" id="GO:0020037">
    <property type="term" value="F:heme binding"/>
    <property type="evidence" value="ECO:0007669"/>
    <property type="project" value="UniProtKB-UniRule"/>
</dbReference>
<dbReference type="Pfam" id="PF03264">
    <property type="entry name" value="Cytochrom_NNT"/>
    <property type="match status" value="1"/>
</dbReference>
<keyword evidence="7 15" id="KW-0349">Heme</keyword>
<keyword evidence="5 15" id="KW-1003">Cell membrane</keyword>
<evidence type="ECO:0000256" key="6">
    <source>
        <dbReference type="ARBA" id="ARBA00022519"/>
    </source>
</evidence>
<feature type="domain" description="NapC/NirT cytochrome c N-terminal" evidence="19">
    <location>
        <begin position="13"/>
        <end position="184"/>
    </location>
</feature>
<dbReference type="OrthoDB" id="7360653at2"/>
<evidence type="ECO:0000256" key="15">
    <source>
        <dbReference type="PIRNR" id="PIRNR000014"/>
    </source>
</evidence>
<dbReference type="GO" id="GO:0005886">
    <property type="term" value="C:plasma membrane"/>
    <property type="evidence" value="ECO:0007669"/>
    <property type="project" value="UniProtKB-SubCell"/>
</dbReference>
<feature type="binding site" description="axial binding residue" evidence="17">
    <location>
        <position position="142"/>
    </location>
    <ligand>
        <name>heme</name>
        <dbReference type="ChEBI" id="CHEBI:30413"/>
        <label>3</label>
    </ligand>
    <ligandPart>
        <name>Fe</name>
        <dbReference type="ChEBI" id="CHEBI:18248"/>
    </ligandPart>
</feature>
<dbReference type="InterPro" id="IPR009154">
    <property type="entry name" value="Membr-bd_4haem_cyt_TorC"/>
</dbReference>
<feature type="binding site" description="covalent" evidence="16">
    <location>
        <position position="48"/>
    </location>
    <ligand>
        <name>heme</name>
        <dbReference type="ChEBI" id="CHEBI:30413"/>
        <label>1</label>
    </ligand>
</feature>
<feature type="binding site" description="covalent" evidence="16">
    <location>
        <position position="173"/>
    </location>
    <ligand>
        <name>heme</name>
        <dbReference type="ChEBI" id="CHEBI:30413"/>
        <label>4</label>
    </ligand>
</feature>
<reference evidence="20 21" key="1">
    <citation type="submission" date="2019-10" db="EMBL/GenBank/DDBJ databases">
        <title>Draft whole-genome sequence of the purple nonsulfur photosynthetic bacterium Roseospira navarrensis DSM 15114.</title>
        <authorList>
            <person name="Kyndt J.A."/>
            <person name="Meyer T.E."/>
        </authorList>
    </citation>
    <scope>NUCLEOTIDE SEQUENCE [LARGE SCALE GENOMIC DNA]</scope>
    <source>
        <strain evidence="20 21">DSM 15114</strain>
    </source>
</reference>
<evidence type="ECO:0000256" key="3">
    <source>
        <dbReference type="ARBA" id="ARBA00007395"/>
    </source>
</evidence>
<evidence type="ECO:0000256" key="17">
    <source>
        <dbReference type="PIRSR" id="PIRSR000014-2"/>
    </source>
</evidence>
<dbReference type="GO" id="GO:0009055">
    <property type="term" value="F:electron transfer activity"/>
    <property type="evidence" value="ECO:0007669"/>
    <property type="project" value="UniProtKB-UniRule"/>
</dbReference>